<protein>
    <submittedName>
        <fullName evidence="2">Uncharacterized protein</fullName>
    </submittedName>
</protein>
<keyword evidence="3" id="KW-1185">Reference proteome</keyword>
<gene>
    <name evidence="2" type="ORF">O181_013178</name>
</gene>
<organism evidence="2 3">
    <name type="scientific">Austropuccinia psidii MF-1</name>
    <dbReference type="NCBI Taxonomy" id="1389203"/>
    <lineage>
        <taxon>Eukaryota</taxon>
        <taxon>Fungi</taxon>
        <taxon>Dikarya</taxon>
        <taxon>Basidiomycota</taxon>
        <taxon>Pucciniomycotina</taxon>
        <taxon>Pucciniomycetes</taxon>
        <taxon>Pucciniales</taxon>
        <taxon>Sphaerophragmiaceae</taxon>
        <taxon>Austropuccinia</taxon>
    </lineage>
</organism>
<comment type="caution">
    <text evidence="2">The sequence shown here is derived from an EMBL/GenBank/DDBJ whole genome shotgun (WGS) entry which is preliminary data.</text>
</comment>
<dbReference type="Proteomes" id="UP000765509">
    <property type="component" value="Unassembled WGS sequence"/>
</dbReference>
<dbReference type="AlphaFoldDB" id="A0A9Q3BY72"/>
<name>A0A9Q3BY72_9BASI</name>
<accession>A0A9Q3BY72</accession>
<proteinExistence type="predicted"/>
<feature type="region of interest" description="Disordered" evidence="1">
    <location>
        <begin position="71"/>
        <end position="94"/>
    </location>
</feature>
<evidence type="ECO:0000313" key="2">
    <source>
        <dbReference type="EMBL" id="MBW0473463.1"/>
    </source>
</evidence>
<evidence type="ECO:0000313" key="3">
    <source>
        <dbReference type="Proteomes" id="UP000765509"/>
    </source>
</evidence>
<reference evidence="2" key="1">
    <citation type="submission" date="2021-03" db="EMBL/GenBank/DDBJ databases">
        <title>Draft genome sequence of rust myrtle Austropuccinia psidii MF-1, a brazilian biotype.</title>
        <authorList>
            <person name="Quecine M.C."/>
            <person name="Pachon D.M.R."/>
            <person name="Bonatelli M.L."/>
            <person name="Correr F.H."/>
            <person name="Franceschini L.M."/>
            <person name="Leite T.F."/>
            <person name="Margarido G.R.A."/>
            <person name="Almeida C.A."/>
            <person name="Ferrarezi J.A."/>
            <person name="Labate C.A."/>
        </authorList>
    </citation>
    <scope>NUCLEOTIDE SEQUENCE</scope>
    <source>
        <strain evidence="2">MF-1</strain>
    </source>
</reference>
<sequence length="139" mass="16099">MNSYLQIKGFLCQGNTIELLGGWSTLSFENKVEKIKNWLKKQIILSKEGTSNDPSFGEIRTSSFNKLQTISRKIQRQGQGPQKKERSWEQLRQGKQKENWYRIPKLETLAVESVFNMSRTLMQLTVKGQKGMNRTSPCK</sequence>
<feature type="compositionally biased region" description="Polar residues" evidence="1">
    <location>
        <begin position="71"/>
        <end position="80"/>
    </location>
</feature>
<evidence type="ECO:0000256" key="1">
    <source>
        <dbReference type="SAM" id="MobiDB-lite"/>
    </source>
</evidence>
<dbReference type="EMBL" id="AVOT02003417">
    <property type="protein sequence ID" value="MBW0473463.1"/>
    <property type="molecule type" value="Genomic_DNA"/>
</dbReference>